<dbReference type="CDD" id="cd14978">
    <property type="entry name" value="7tmA_FMRFamide_R-like"/>
    <property type="match status" value="1"/>
</dbReference>
<dbReference type="PRINTS" id="PR00237">
    <property type="entry name" value="GPCRRHODOPSN"/>
</dbReference>
<comment type="similarity">
    <text evidence="2">Belongs to the G-protein coupled receptor 1 family.</text>
</comment>
<evidence type="ECO:0000313" key="9">
    <source>
        <dbReference type="Proteomes" id="UP000440578"/>
    </source>
</evidence>
<protein>
    <submittedName>
        <fullName evidence="8">Sex peptide receptor</fullName>
    </submittedName>
</protein>
<evidence type="ECO:0000256" key="2">
    <source>
        <dbReference type="ARBA" id="ARBA00010663"/>
    </source>
</evidence>
<sequence length="413" mass="47153">MALNSVVTSNAKRYLETMLRDLNFTLDDWAIYRELTGQSGELGGLSDQLWAVDTGDEDERAICGERGQWLRDSYRPWHGYLALFVCLFGSVANLFNIAVLTRKEMRSPTNVILTGLAVADLMVMVEYIPFAYRRHISTIKDTFSYPDTLYILFHAHFAQVFHTISIWMTVMLAVWRFLSIVHMHTASRCCSMRNSIYCIVATYVLTPIICIPSYFTFSLRGHPTPSGQVLYRIDISSLGRAHGGLLSRVNFWLFAVAIKLVPCLALTYFSVRLIGVLLETKRRKQRLLSGCQPAGEHHPLARGSRQADRTTWMLVTVLLLFLITEFPQGILALLSGILQDRFFRSCYLHVGELLDMLALINSAVNFLLYCLMNKQFRVEFRALMSLPARPCRRRRTHTVNKLRQACVTDTTCV</sequence>
<keyword evidence="3 6" id="KW-0812">Transmembrane</keyword>
<dbReference type="SUPFAM" id="SSF81321">
    <property type="entry name" value="Family A G protein-coupled receptor-like"/>
    <property type="match status" value="1"/>
</dbReference>
<gene>
    <name evidence="8" type="primary">SPR_7</name>
    <name evidence="8" type="ORF">FJT64_002324</name>
</gene>
<proteinExistence type="inferred from homology"/>
<feature type="transmembrane region" description="Helical" evidence="6">
    <location>
        <begin position="77"/>
        <end position="99"/>
    </location>
</feature>
<dbReference type="InterPro" id="IPR019427">
    <property type="entry name" value="7TM_GPCR_serpentine_rcpt_Srw"/>
</dbReference>
<dbReference type="OrthoDB" id="5864054at2759"/>
<evidence type="ECO:0000313" key="8">
    <source>
        <dbReference type="EMBL" id="KAF0307108.1"/>
    </source>
</evidence>
<dbReference type="GO" id="GO:0008528">
    <property type="term" value="F:G protein-coupled peptide receptor activity"/>
    <property type="evidence" value="ECO:0007669"/>
    <property type="project" value="InterPro"/>
</dbReference>
<feature type="transmembrane region" description="Helical" evidence="6">
    <location>
        <begin position="150"/>
        <end position="175"/>
    </location>
</feature>
<organism evidence="8 9">
    <name type="scientific">Amphibalanus amphitrite</name>
    <name type="common">Striped barnacle</name>
    <name type="synonym">Balanus amphitrite</name>
    <dbReference type="NCBI Taxonomy" id="1232801"/>
    <lineage>
        <taxon>Eukaryota</taxon>
        <taxon>Metazoa</taxon>
        <taxon>Ecdysozoa</taxon>
        <taxon>Arthropoda</taxon>
        <taxon>Crustacea</taxon>
        <taxon>Multicrustacea</taxon>
        <taxon>Cirripedia</taxon>
        <taxon>Thoracica</taxon>
        <taxon>Thoracicalcarea</taxon>
        <taxon>Balanomorpha</taxon>
        <taxon>Balanoidea</taxon>
        <taxon>Balanidae</taxon>
        <taxon>Amphibalaninae</taxon>
        <taxon>Amphibalanus</taxon>
    </lineage>
</organism>
<dbReference type="GO" id="GO:0005886">
    <property type="term" value="C:plasma membrane"/>
    <property type="evidence" value="ECO:0007669"/>
    <property type="project" value="TreeGrafter"/>
</dbReference>
<accession>A0A6A4WXF9</accession>
<keyword evidence="8" id="KW-0675">Receptor</keyword>
<keyword evidence="4 6" id="KW-1133">Transmembrane helix</keyword>
<evidence type="ECO:0000256" key="1">
    <source>
        <dbReference type="ARBA" id="ARBA00004370"/>
    </source>
</evidence>
<dbReference type="Pfam" id="PF10324">
    <property type="entry name" value="7TM_GPCR_Srw"/>
    <property type="match status" value="1"/>
</dbReference>
<keyword evidence="5 6" id="KW-0472">Membrane</keyword>
<dbReference type="InterPro" id="IPR000276">
    <property type="entry name" value="GPCR_Rhodpsn"/>
</dbReference>
<evidence type="ECO:0000259" key="7">
    <source>
        <dbReference type="PROSITE" id="PS50262"/>
    </source>
</evidence>
<dbReference type="AlphaFoldDB" id="A0A6A4WXF9"/>
<feature type="transmembrane region" description="Helical" evidence="6">
    <location>
        <begin position="312"/>
        <end position="333"/>
    </location>
</feature>
<dbReference type="Gene3D" id="1.20.1070.10">
    <property type="entry name" value="Rhodopsin 7-helix transmembrane proteins"/>
    <property type="match status" value="1"/>
</dbReference>
<feature type="transmembrane region" description="Helical" evidence="6">
    <location>
        <begin position="196"/>
        <end position="215"/>
    </location>
</feature>
<feature type="transmembrane region" description="Helical" evidence="6">
    <location>
        <begin position="111"/>
        <end position="130"/>
    </location>
</feature>
<evidence type="ECO:0000256" key="3">
    <source>
        <dbReference type="ARBA" id="ARBA00022692"/>
    </source>
</evidence>
<comment type="subcellular location">
    <subcellularLocation>
        <location evidence="1">Membrane</location>
    </subcellularLocation>
</comment>
<feature type="domain" description="G-protein coupled receptors family 1 profile" evidence="7">
    <location>
        <begin position="92"/>
        <end position="369"/>
    </location>
</feature>
<dbReference type="Proteomes" id="UP000440578">
    <property type="component" value="Unassembled WGS sequence"/>
</dbReference>
<feature type="transmembrane region" description="Helical" evidence="6">
    <location>
        <begin position="353"/>
        <end position="371"/>
    </location>
</feature>
<reference evidence="8 9" key="1">
    <citation type="submission" date="2019-07" db="EMBL/GenBank/DDBJ databases">
        <title>Draft genome assembly of a fouling barnacle, Amphibalanus amphitrite (Darwin, 1854): The first reference genome for Thecostraca.</title>
        <authorList>
            <person name="Kim W."/>
        </authorList>
    </citation>
    <scope>NUCLEOTIDE SEQUENCE [LARGE SCALE GENOMIC DNA]</scope>
    <source>
        <strain evidence="8">SNU_AA5</strain>
        <tissue evidence="8">Soma without cirri and trophi</tissue>
    </source>
</reference>
<comment type="caution">
    <text evidence="8">The sequence shown here is derived from an EMBL/GenBank/DDBJ whole genome shotgun (WGS) entry which is preliminary data.</text>
</comment>
<dbReference type="PANTHER" id="PTHR46273">
    <property type="entry name" value="MYOSUPPRESSIN RECEPTOR 1, ISOFORM B-RELATED"/>
    <property type="match status" value="1"/>
</dbReference>
<dbReference type="InterPro" id="IPR053219">
    <property type="entry name" value="GPCR_Dmsr-1"/>
</dbReference>
<dbReference type="InterPro" id="IPR017452">
    <property type="entry name" value="GPCR_Rhodpsn_7TM"/>
</dbReference>
<keyword evidence="9" id="KW-1185">Reference proteome</keyword>
<feature type="transmembrane region" description="Helical" evidence="6">
    <location>
        <begin position="251"/>
        <end position="278"/>
    </location>
</feature>
<evidence type="ECO:0000256" key="6">
    <source>
        <dbReference type="SAM" id="Phobius"/>
    </source>
</evidence>
<evidence type="ECO:0000256" key="4">
    <source>
        <dbReference type="ARBA" id="ARBA00022989"/>
    </source>
</evidence>
<dbReference type="PANTHER" id="PTHR46273:SF4">
    <property type="entry name" value="AT19640P"/>
    <property type="match status" value="1"/>
</dbReference>
<evidence type="ECO:0000256" key="5">
    <source>
        <dbReference type="ARBA" id="ARBA00023136"/>
    </source>
</evidence>
<dbReference type="EMBL" id="VIIS01000603">
    <property type="protein sequence ID" value="KAF0307108.1"/>
    <property type="molecule type" value="Genomic_DNA"/>
</dbReference>
<name>A0A6A4WXF9_AMPAM</name>
<dbReference type="PROSITE" id="PS50262">
    <property type="entry name" value="G_PROTEIN_RECEP_F1_2"/>
    <property type="match status" value="1"/>
</dbReference>